<keyword evidence="4" id="KW-0127">Catecholamine biosynthesis</keyword>
<evidence type="ECO:0000256" key="2">
    <source>
        <dbReference type="ARBA" id="ARBA00009533"/>
    </source>
</evidence>
<evidence type="ECO:0000313" key="12">
    <source>
        <dbReference type="EnsemblMetazoa" id="PPA02416.1"/>
    </source>
</evidence>
<dbReference type="OrthoDB" id="639767at2759"/>
<dbReference type="GO" id="GO:0006520">
    <property type="term" value="P:amino acid metabolic process"/>
    <property type="evidence" value="ECO:0007669"/>
    <property type="project" value="InterPro"/>
</dbReference>
<proteinExistence type="inferred from homology"/>
<dbReference type="EnsemblMetazoa" id="PPA02416.1">
    <property type="protein sequence ID" value="PPA02416.1"/>
    <property type="gene ID" value="WBGene00091970"/>
</dbReference>
<feature type="modified residue" description="N6-(pyridoxal phosphate)lysine" evidence="11">
    <location>
        <position position="358"/>
    </location>
</feature>
<evidence type="ECO:0000256" key="7">
    <source>
        <dbReference type="ARBA" id="ARBA00023239"/>
    </source>
</evidence>
<dbReference type="SUPFAM" id="SSF53383">
    <property type="entry name" value="PLP-dependent transferases"/>
    <property type="match status" value="2"/>
</dbReference>
<evidence type="ECO:0000256" key="9">
    <source>
        <dbReference type="ARBA" id="ARBA00040968"/>
    </source>
</evidence>
<evidence type="ECO:0000256" key="4">
    <source>
        <dbReference type="ARBA" id="ARBA00022584"/>
    </source>
</evidence>
<evidence type="ECO:0000256" key="5">
    <source>
        <dbReference type="ARBA" id="ARBA00022793"/>
    </source>
</evidence>
<dbReference type="PANTHER" id="PTHR11999:SF167">
    <property type="entry name" value="AROMATIC-L-AMINO-ACID DECARBOXYLASE"/>
    <property type="match status" value="1"/>
</dbReference>
<accession>A0A2A6BQ96</accession>
<keyword evidence="13" id="KW-1185">Reference proteome</keyword>
<dbReference type="GO" id="GO:0005737">
    <property type="term" value="C:cytoplasm"/>
    <property type="evidence" value="ECO:0000318"/>
    <property type="project" value="GO_Central"/>
</dbReference>
<dbReference type="GO" id="GO:0019752">
    <property type="term" value="P:carboxylic acid metabolic process"/>
    <property type="evidence" value="ECO:0007669"/>
    <property type="project" value="InterPro"/>
</dbReference>
<keyword evidence="5" id="KW-0210">Decarboxylase</keyword>
<dbReference type="PRINTS" id="PR00800">
    <property type="entry name" value="YHDCRBOXLASE"/>
</dbReference>
<evidence type="ECO:0000256" key="1">
    <source>
        <dbReference type="ARBA" id="ARBA00001933"/>
    </source>
</evidence>
<keyword evidence="7" id="KW-0456">Lyase</keyword>
<sequence length="1022" mass="115516">MAKAAPQSTSQEIFLHMDSDAFRLHGKEMVEYVARLWETMREDRKPLLDVHPGYIKELVRTPFYPETWEEIFGDLEKVVMSVNTYWHHPHFFAYFPTACSYPSFMEDILSGGIGSVGFKTGPAMTELEMTTMDWLSTASDATLVAVTAARARAVEVNVKREPSPFFSWLAETRVGKIVRKKIKKMFARDNQHSENNLFINSIRAWHYDEQIEESKNNGMISPHYHDPSVFHRFIAYCSDQAHSSVEKGVMLSGVKLRKIKSVIDPNLGKFTVTGEALEMAIKEDRARGLIPFVFVASMGSTNTCGVDFLTEIGPICNREGIWLHVDAAYAGAFLLCEEYRYMREGVEMVDSFNFNAHKAMHVNFDCSPMWFKDGRRATKYFSVEELYLKHTEDHETPEYWHLQTALGSRFRSLKLWFTLRSLGVKIIQEHLRWLNDRAMLFASLIESDDDFELFVPQHLELGGNAATEALLSAVNVDNRIHIVPASVDGTFFLRLAVCTTRTTDEDIRFSFSILKELAQPILKALSDRMPMPDVKPGYIKDLLPTEAPQYPEEWKTIFGDLEKVVMSTNTNWHHPHFFAYFPTACSYPSIMADILSGGLSSIGFTWKSGPAMTELEMATLDWLVSALDLPEHFKNSHSGPGCGIIQSTASDATLVAIMAARARAVENVKREPSPFLNWVTQSEVGQVVGSTIKKILARVTQNSEEEKDDGIIVPHFHDPTVFEKFIAYCSDQAHSSVEKDVMLCGVKLRKLKSVLEPKLNNYTVTAQVLEKAIKEDRARGLIPFVFVASMGSTNTCGVDFLTEVGPVCNREGIWLHVDAAYAGSYLLCDEYRYMSEGVEMADSFNYNAHKAMLVNFDCSPMWFKDGRQATRYFTVDPLYLKHEHDATDYRHLQIALGRRFRSLKIWFTLRSLGIKAIQAHLRGLNERAVLFASLIESDGDFDLFCPHHLGLVCFKLVKGGNAATEALLAAVNVDNRIHIVPASVHGTFFLRLAVCTPNTNDDDIRFAFSVLKELAQPILKSL</sequence>
<reference evidence="13" key="1">
    <citation type="journal article" date="2008" name="Nat. Genet.">
        <title>The Pristionchus pacificus genome provides a unique perspective on nematode lifestyle and parasitism.</title>
        <authorList>
            <person name="Dieterich C."/>
            <person name="Clifton S.W."/>
            <person name="Schuster L.N."/>
            <person name="Chinwalla A."/>
            <person name="Delehaunty K."/>
            <person name="Dinkelacker I."/>
            <person name="Fulton L."/>
            <person name="Fulton R."/>
            <person name="Godfrey J."/>
            <person name="Minx P."/>
            <person name="Mitreva M."/>
            <person name="Roeseler W."/>
            <person name="Tian H."/>
            <person name="Witte H."/>
            <person name="Yang S.P."/>
            <person name="Wilson R.K."/>
            <person name="Sommer R.J."/>
        </authorList>
    </citation>
    <scope>NUCLEOTIDE SEQUENCE [LARGE SCALE GENOMIC DNA]</scope>
    <source>
        <strain evidence="13">PS312</strain>
    </source>
</reference>
<dbReference type="PANTHER" id="PTHR11999">
    <property type="entry name" value="GROUP II PYRIDOXAL-5-PHOSPHATE DECARBOXYLASE"/>
    <property type="match status" value="1"/>
</dbReference>
<dbReference type="Pfam" id="PF00282">
    <property type="entry name" value="Pyridoxal_deC"/>
    <property type="match status" value="4"/>
</dbReference>
<evidence type="ECO:0000256" key="11">
    <source>
        <dbReference type="PIRSR" id="PIRSR602129-50"/>
    </source>
</evidence>
<dbReference type="InterPro" id="IPR010977">
    <property type="entry name" value="Aromatic_deC"/>
</dbReference>
<organism evidence="12 13">
    <name type="scientific">Pristionchus pacificus</name>
    <name type="common">Parasitic nematode worm</name>
    <dbReference type="NCBI Taxonomy" id="54126"/>
    <lineage>
        <taxon>Eukaryota</taxon>
        <taxon>Metazoa</taxon>
        <taxon>Ecdysozoa</taxon>
        <taxon>Nematoda</taxon>
        <taxon>Chromadorea</taxon>
        <taxon>Rhabditida</taxon>
        <taxon>Rhabditina</taxon>
        <taxon>Diplogasteromorpha</taxon>
        <taxon>Diplogasteroidea</taxon>
        <taxon>Neodiplogasteridae</taxon>
        <taxon>Pristionchus</taxon>
    </lineage>
</organism>
<dbReference type="GO" id="GO:0030170">
    <property type="term" value="F:pyridoxal phosphate binding"/>
    <property type="evidence" value="ECO:0007669"/>
    <property type="project" value="InterPro"/>
</dbReference>
<name>A0A2A6BQ96_PRIPA</name>
<dbReference type="InterPro" id="IPR015422">
    <property type="entry name" value="PyrdxlP-dep_Trfase_small"/>
</dbReference>
<evidence type="ECO:0000256" key="8">
    <source>
        <dbReference type="ARBA" id="ARBA00038886"/>
    </source>
</evidence>
<gene>
    <name evidence="12" type="primary">WBGene00091970</name>
</gene>
<dbReference type="GO" id="GO:0042427">
    <property type="term" value="P:serotonin biosynthetic process"/>
    <property type="evidence" value="ECO:0000318"/>
    <property type="project" value="GO_Central"/>
</dbReference>
<dbReference type="GO" id="GO:0004058">
    <property type="term" value="F:aromatic-L-amino-acid decarboxylase activity"/>
    <property type="evidence" value="ECO:0000318"/>
    <property type="project" value="GO_Central"/>
</dbReference>
<dbReference type="EC" id="4.1.1.28" evidence="8"/>
<evidence type="ECO:0000256" key="3">
    <source>
        <dbReference type="ARBA" id="ARBA00011738"/>
    </source>
</evidence>
<evidence type="ECO:0000313" key="13">
    <source>
        <dbReference type="Proteomes" id="UP000005239"/>
    </source>
</evidence>
<protein>
    <recommendedName>
        <fullName evidence="9">Aromatic-L-amino-acid decarboxylase</fullName>
        <ecNumber evidence="8">4.1.1.28</ecNumber>
    </recommendedName>
    <alternativeName>
        <fullName evidence="10">DOPA decarboxylase</fullName>
    </alternativeName>
</protein>
<comment type="subunit">
    <text evidence="3">Homodimer.</text>
</comment>
<comment type="cofactor">
    <cofactor evidence="1 11">
        <name>pyridoxal 5'-phosphate</name>
        <dbReference type="ChEBI" id="CHEBI:597326"/>
    </cofactor>
</comment>
<dbReference type="AlphaFoldDB" id="A0A2A6BQ96"/>
<comment type="similarity">
    <text evidence="2">Belongs to the group II decarboxylase family.</text>
</comment>
<dbReference type="Gene3D" id="3.90.1150.10">
    <property type="entry name" value="Aspartate Aminotransferase, domain 1"/>
    <property type="match status" value="1"/>
</dbReference>
<dbReference type="Gene3D" id="1.20.1340.10">
    <property type="entry name" value="dopa decarboxylase, N-terminal domain"/>
    <property type="match status" value="2"/>
</dbReference>
<evidence type="ECO:0000256" key="6">
    <source>
        <dbReference type="ARBA" id="ARBA00022898"/>
    </source>
</evidence>
<dbReference type="Proteomes" id="UP000005239">
    <property type="component" value="Unassembled WGS sequence"/>
</dbReference>
<dbReference type="InterPro" id="IPR015424">
    <property type="entry name" value="PyrdxlP-dep_Trfase"/>
</dbReference>
<dbReference type="InterPro" id="IPR015421">
    <property type="entry name" value="PyrdxlP-dep_Trfase_major"/>
</dbReference>
<dbReference type="Gene3D" id="3.40.640.10">
    <property type="entry name" value="Type I PLP-dependent aspartate aminotransferase-like (Major domain)"/>
    <property type="match status" value="2"/>
</dbReference>
<dbReference type="InterPro" id="IPR002129">
    <property type="entry name" value="PyrdxlP-dep_de-COase"/>
</dbReference>
<evidence type="ECO:0000256" key="10">
    <source>
        <dbReference type="ARBA" id="ARBA00041275"/>
    </source>
</evidence>
<dbReference type="GO" id="GO:0042423">
    <property type="term" value="P:catecholamine biosynthetic process"/>
    <property type="evidence" value="ECO:0007669"/>
    <property type="project" value="UniProtKB-KW"/>
</dbReference>
<dbReference type="GO" id="GO:0006584">
    <property type="term" value="P:catecholamine metabolic process"/>
    <property type="evidence" value="ECO:0000318"/>
    <property type="project" value="GO_Central"/>
</dbReference>
<reference evidence="12" key="2">
    <citation type="submission" date="2022-06" db="UniProtKB">
        <authorList>
            <consortium name="EnsemblMetazoa"/>
        </authorList>
    </citation>
    <scope>IDENTIFICATION</scope>
    <source>
        <strain evidence="12">PS312</strain>
    </source>
</reference>
<keyword evidence="6 11" id="KW-0663">Pyridoxal phosphate</keyword>
<accession>A0A8R1Y7U0</accession>